<dbReference type="Pfam" id="PF13205">
    <property type="entry name" value="Big_5"/>
    <property type="match status" value="1"/>
</dbReference>
<comment type="caution">
    <text evidence="3">The sequence shown here is derived from an EMBL/GenBank/DDBJ whole genome shotgun (WGS) entry which is preliminary data.</text>
</comment>
<dbReference type="Proteomes" id="UP000612329">
    <property type="component" value="Unassembled WGS sequence"/>
</dbReference>
<dbReference type="RefSeq" id="WP_188651921.1">
    <property type="nucleotide sequence ID" value="NZ_BMNR01000003.1"/>
</dbReference>
<dbReference type="AlphaFoldDB" id="A0A8J3BN51"/>
<evidence type="ECO:0000313" key="4">
    <source>
        <dbReference type="Proteomes" id="UP000612329"/>
    </source>
</evidence>
<keyword evidence="1" id="KW-0732">Signal</keyword>
<organism evidence="3 4">
    <name type="scientific">Yeosuana aromativorans</name>
    <dbReference type="NCBI Taxonomy" id="288019"/>
    <lineage>
        <taxon>Bacteria</taxon>
        <taxon>Pseudomonadati</taxon>
        <taxon>Bacteroidota</taxon>
        <taxon>Flavobacteriia</taxon>
        <taxon>Flavobacteriales</taxon>
        <taxon>Flavobacteriaceae</taxon>
        <taxon>Yeosuana</taxon>
    </lineage>
</organism>
<reference evidence="3" key="1">
    <citation type="journal article" date="2014" name="Int. J. Syst. Evol. Microbiol.">
        <title>Complete genome sequence of Corynebacterium casei LMG S-19264T (=DSM 44701T), isolated from a smear-ripened cheese.</title>
        <authorList>
            <consortium name="US DOE Joint Genome Institute (JGI-PGF)"/>
            <person name="Walter F."/>
            <person name="Albersmeier A."/>
            <person name="Kalinowski J."/>
            <person name="Ruckert C."/>
        </authorList>
    </citation>
    <scope>NUCLEOTIDE SEQUENCE</scope>
    <source>
        <strain evidence="3">JCM 12862</strain>
    </source>
</reference>
<accession>A0A8J3BN51</accession>
<gene>
    <name evidence="3" type="ORF">GCM10007962_16490</name>
</gene>
<dbReference type="EMBL" id="BMNR01000003">
    <property type="protein sequence ID" value="GGK22964.1"/>
    <property type="molecule type" value="Genomic_DNA"/>
</dbReference>
<protein>
    <recommendedName>
        <fullName evidence="2">SbsA Ig-like domain-containing protein</fullName>
    </recommendedName>
</protein>
<name>A0A8J3BN51_9FLAO</name>
<dbReference type="InterPro" id="IPR032812">
    <property type="entry name" value="SbsA_Ig"/>
</dbReference>
<feature type="domain" description="SbsA Ig-like" evidence="2">
    <location>
        <begin position="33"/>
        <end position="135"/>
    </location>
</feature>
<keyword evidence="4" id="KW-1185">Reference proteome</keyword>
<evidence type="ECO:0000256" key="1">
    <source>
        <dbReference type="ARBA" id="ARBA00022729"/>
    </source>
</evidence>
<evidence type="ECO:0000313" key="3">
    <source>
        <dbReference type="EMBL" id="GGK22964.1"/>
    </source>
</evidence>
<proteinExistence type="predicted"/>
<evidence type="ECO:0000259" key="2">
    <source>
        <dbReference type="Pfam" id="PF13205"/>
    </source>
</evidence>
<sequence length="535" mass="61423">MRKTVSNFIFIVCVGLIFINCANRGTPQGGPKDETPPKIIKAEPENFSTNFKGKEIKILFDEFIKIKDIQKQLIISPPMKTLPEITPLGGASKYITIKIYDTLQPNTTYAFNFGNSISDNNEGNPFPYYRYVFSTGDYIDSLTVKGQIFDALNRKPDNFVSVGLYEVDSTFSDSIIYKSPPKYITNTLDSTTTFSIENIKAGTYMLYALKDNNQDNTFQQKTDKIGFYNHFITVPTDSTYNIRLFSENLDFKSFRPQNIAGQKIVFGYEGDYENMQIKLLSEAPDTLKHRVTKDEKTDSLYYWYAPKLEVDSLVFKVSNTNFEKEYTVQIGNKKRDSLTIKSNPTGNIGINEDFKITGSIPFTAFDASKMSIMDKDSTMVDYTTSFDTITNNYVFDFKKTDENVYRIQVLPEAFTDIFNETNDTLNFNVKTKKASDFGYARFSLVNARYPIILQLTDEKGNVKYEQYSTNPEVLDFLNLTPGKYFIRAIFDANGNKKFDTGNYLKKIQPEKVSYFKEIEIRADWGQTETLEFKQE</sequence>
<reference evidence="3" key="2">
    <citation type="submission" date="2020-09" db="EMBL/GenBank/DDBJ databases">
        <authorList>
            <person name="Sun Q."/>
            <person name="Ohkuma M."/>
        </authorList>
    </citation>
    <scope>NUCLEOTIDE SEQUENCE</scope>
    <source>
        <strain evidence="3">JCM 12862</strain>
    </source>
</reference>